<dbReference type="EMBL" id="CAJVPI010000774">
    <property type="protein sequence ID" value="CAG8570970.1"/>
    <property type="molecule type" value="Genomic_DNA"/>
</dbReference>
<dbReference type="SUPFAM" id="SSF63748">
    <property type="entry name" value="Tudor/PWWP/MBT"/>
    <property type="match status" value="1"/>
</dbReference>
<feature type="compositionally biased region" description="Basic and acidic residues" evidence="1">
    <location>
        <begin position="133"/>
        <end position="148"/>
    </location>
</feature>
<gene>
    <name evidence="2" type="ORF">PBRASI_LOCUS6096</name>
</gene>
<reference evidence="2" key="1">
    <citation type="submission" date="2021-06" db="EMBL/GenBank/DDBJ databases">
        <authorList>
            <person name="Kallberg Y."/>
            <person name="Tangrot J."/>
            <person name="Rosling A."/>
        </authorList>
    </citation>
    <scope>NUCLEOTIDE SEQUENCE</scope>
    <source>
        <strain evidence="2">BR232B</strain>
    </source>
</reference>
<feature type="compositionally biased region" description="Polar residues" evidence="1">
    <location>
        <begin position="246"/>
        <end position="256"/>
    </location>
</feature>
<dbReference type="Gene3D" id="2.30.30.140">
    <property type="match status" value="1"/>
</dbReference>
<proteinExistence type="predicted"/>
<dbReference type="CDD" id="cd05162">
    <property type="entry name" value="PWWP"/>
    <property type="match status" value="1"/>
</dbReference>
<feature type="region of interest" description="Disordered" evidence="1">
    <location>
        <begin position="133"/>
        <end position="256"/>
    </location>
</feature>
<sequence>METKSSSKHTEPKQRRKVVFVDPDDSEVPYWWPALVVPRKEIDAFKEKVDYFTKCPGEGEKLVCYFEDGSYSIVPEEALLPFDTSIPPFTTYVQGPNSDLFLRDKAVMDAIAYFDNGVVPQVFKWLRAADEAGHSGHGNGTDEDHNNERVSTGAKKRKESSAGLSKKEKDGFGNGKTHGSSSGSSNIDGNGGSAGSDISNKREGGLNRRESFSGNTKNGASGLSKKPAQSSTSASRLSKPRPKASHPTTPRQLPYLNSSSNIASATLKSPSFPPQHNNSATKNATYFHSLMGLPSPGSMFFPNGPRSDRMMSSVSGRCEQCGKISDGEIKQQCGTCTDFFEWVMSAATGEKTVNECLAEYVERKRRPVELVGESEDAMSRVLSEVLPIGKRRRWLERCGGGL</sequence>
<dbReference type="OrthoDB" id="641149at2759"/>
<feature type="compositionally biased region" description="Low complexity" evidence="1">
    <location>
        <begin position="175"/>
        <end position="188"/>
    </location>
</feature>
<dbReference type="AlphaFoldDB" id="A0A9N9G1I0"/>
<protein>
    <submittedName>
        <fullName evidence="2">1974_t:CDS:1</fullName>
    </submittedName>
</protein>
<name>A0A9N9G1I0_9GLOM</name>
<accession>A0A9N9G1I0</accession>
<evidence type="ECO:0000313" key="3">
    <source>
        <dbReference type="Proteomes" id="UP000789739"/>
    </source>
</evidence>
<evidence type="ECO:0000256" key="1">
    <source>
        <dbReference type="SAM" id="MobiDB-lite"/>
    </source>
</evidence>
<comment type="caution">
    <text evidence="2">The sequence shown here is derived from an EMBL/GenBank/DDBJ whole genome shotgun (WGS) entry which is preliminary data.</text>
</comment>
<feature type="compositionally biased region" description="Polar residues" evidence="1">
    <location>
        <begin position="212"/>
        <end position="236"/>
    </location>
</feature>
<feature type="compositionally biased region" description="Basic and acidic residues" evidence="1">
    <location>
        <begin position="199"/>
        <end position="211"/>
    </location>
</feature>
<dbReference type="Proteomes" id="UP000789739">
    <property type="component" value="Unassembled WGS sequence"/>
</dbReference>
<keyword evidence="3" id="KW-1185">Reference proteome</keyword>
<organism evidence="2 3">
    <name type="scientific">Paraglomus brasilianum</name>
    <dbReference type="NCBI Taxonomy" id="144538"/>
    <lineage>
        <taxon>Eukaryota</taxon>
        <taxon>Fungi</taxon>
        <taxon>Fungi incertae sedis</taxon>
        <taxon>Mucoromycota</taxon>
        <taxon>Glomeromycotina</taxon>
        <taxon>Glomeromycetes</taxon>
        <taxon>Paraglomerales</taxon>
        <taxon>Paraglomeraceae</taxon>
        <taxon>Paraglomus</taxon>
    </lineage>
</organism>
<evidence type="ECO:0000313" key="2">
    <source>
        <dbReference type="EMBL" id="CAG8570970.1"/>
    </source>
</evidence>